<accession>A0A0B0N509</accession>
<keyword evidence="3" id="KW-1185">Reference proteome</keyword>
<dbReference type="Proteomes" id="UP000032142">
    <property type="component" value="Unassembled WGS sequence"/>
</dbReference>
<name>A0A0B0N509_GOSAR</name>
<dbReference type="EMBL" id="JRRC01480977">
    <property type="protein sequence ID" value="KHG07737.1"/>
    <property type="molecule type" value="Genomic_DNA"/>
</dbReference>
<organism evidence="2 3">
    <name type="scientific">Gossypium arboreum</name>
    <name type="common">Tree cotton</name>
    <name type="synonym">Gossypium nanking</name>
    <dbReference type="NCBI Taxonomy" id="29729"/>
    <lineage>
        <taxon>Eukaryota</taxon>
        <taxon>Viridiplantae</taxon>
        <taxon>Streptophyta</taxon>
        <taxon>Embryophyta</taxon>
        <taxon>Tracheophyta</taxon>
        <taxon>Spermatophyta</taxon>
        <taxon>Magnoliopsida</taxon>
        <taxon>eudicotyledons</taxon>
        <taxon>Gunneridae</taxon>
        <taxon>Pentapetalae</taxon>
        <taxon>rosids</taxon>
        <taxon>malvids</taxon>
        <taxon>Malvales</taxon>
        <taxon>Malvaceae</taxon>
        <taxon>Malvoideae</taxon>
        <taxon>Gossypium</taxon>
    </lineage>
</organism>
<evidence type="ECO:0000313" key="2">
    <source>
        <dbReference type="EMBL" id="KHG07737.1"/>
    </source>
</evidence>
<protein>
    <submittedName>
        <fullName evidence="2">Uncharacterized protein</fullName>
    </submittedName>
</protein>
<gene>
    <name evidence="2" type="ORF">F383_33997</name>
</gene>
<sequence>MPEYPATGRTYKTRTRNAKTCIT</sequence>
<evidence type="ECO:0000313" key="3">
    <source>
        <dbReference type="Proteomes" id="UP000032142"/>
    </source>
</evidence>
<feature type="region of interest" description="Disordered" evidence="1">
    <location>
        <begin position="1"/>
        <end position="23"/>
    </location>
</feature>
<evidence type="ECO:0000256" key="1">
    <source>
        <dbReference type="SAM" id="MobiDB-lite"/>
    </source>
</evidence>
<proteinExistence type="predicted"/>
<reference evidence="3" key="1">
    <citation type="submission" date="2014-09" db="EMBL/GenBank/DDBJ databases">
        <authorList>
            <person name="Mudge J."/>
            <person name="Ramaraj T."/>
            <person name="Lindquist I.E."/>
            <person name="Bharti A.K."/>
            <person name="Sundararajan A."/>
            <person name="Cameron C.T."/>
            <person name="Woodward J.E."/>
            <person name="May G.D."/>
            <person name="Brubaker C."/>
            <person name="Broadhvest J."/>
            <person name="Wilkins T.A."/>
        </authorList>
    </citation>
    <scope>NUCLEOTIDE SEQUENCE</scope>
    <source>
        <strain evidence="3">cv. AKA8401</strain>
    </source>
</reference>
<comment type="caution">
    <text evidence="2">The sequence shown here is derived from an EMBL/GenBank/DDBJ whole genome shotgun (WGS) entry which is preliminary data.</text>
</comment>
<dbReference type="AlphaFoldDB" id="A0A0B0N509"/>